<name>A0ABP9TPY1_9MICC</name>
<protein>
    <submittedName>
        <fullName evidence="1">SRPBCC family protein</fullName>
    </submittedName>
</protein>
<dbReference type="Proteomes" id="UP001501257">
    <property type="component" value="Unassembled WGS sequence"/>
</dbReference>
<comment type="caution">
    <text evidence="1">The sequence shown here is derived from an EMBL/GenBank/DDBJ whole genome shotgun (WGS) entry which is preliminary data.</text>
</comment>
<reference evidence="2" key="1">
    <citation type="journal article" date="2019" name="Int. J. Syst. Evol. Microbiol.">
        <title>The Global Catalogue of Microorganisms (GCM) 10K type strain sequencing project: providing services to taxonomists for standard genome sequencing and annotation.</title>
        <authorList>
            <consortium name="The Broad Institute Genomics Platform"/>
            <consortium name="The Broad Institute Genome Sequencing Center for Infectious Disease"/>
            <person name="Wu L."/>
            <person name="Ma J."/>
        </authorList>
    </citation>
    <scope>NUCLEOTIDE SEQUENCE [LARGE SCALE GENOMIC DNA]</scope>
    <source>
        <strain evidence="2">JCM 18952</strain>
    </source>
</reference>
<gene>
    <name evidence="1" type="ORF">GCM10025778_33530</name>
</gene>
<dbReference type="RefSeq" id="WP_210102351.1">
    <property type="nucleotide sequence ID" value="NZ_BAABLK010000090.1"/>
</dbReference>
<dbReference type="InterPro" id="IPR023393">
    <property type="entry name" value="START-like_dom_sf"/>
</dbReference>
<evidence type="ECO:0000313" key="2">
    <source>
        <dbReference type="Proteomes" id="UP001501257"/>
    </source>
</evidence>
<evidence type="ECO:0000313" key="1">
    <source>
        <dbReference type="EMBL" id="GAA5228814.1"/>
    </source>
</evidence>
<dbReference type="Pfam" id="PF10604">
    <property type="entry name" value="Polyketide_cyc2"/>
    <property type="match status" value="1"/>
</dbReference>
<organism evidence="1 2">
    <name type="scientific">Paeniglutamicibacter antarcticus</name>
    <dbReference type="NCBI Taxonomy" id="494023"/>
    <lineage>
        <taxon>Bacteria</taxon>
        <taxon>Bacillati</taxon>
        <taxon>Actinomycetota</taxon>
        <taxon>Actinomycetes</taxon>
        <taxon>Micrococcales</taxon>
        <taxon>Micrococcaceae</taxon>
        <taxon>Paeniglutamicibacter</taxon>
    </lineage>
</organism>
<dbReference type="EMBL" id="BAABLK010000090">
    <property type="protein sequence ID" value="GAA5228814.1"/>
    <property type="molecule type" value="Genomic_DNA"/>
</dbReference>
<keyword evidence="2" id="KW-1185">Reference proteome</keyword>
<dbReference type="Gene3D" id="3.30.530.20">
    <property type="match status" value="1"/>
</dbReference>
<accession>A0ABP9TPY1</accession>
<dbReference type="SUPFAM" id="SSF55961">
    <property type="entry name" value="Bet v1-like"/>
    <property type="match status" value="1"/>
</dbReference>
<dbReference type="InterPro" id="IPR019587">
    <property type="entry name" value="Polyketide_cyclase/dehydratase"/>
</dbReference>
<proteinExistence type="predicted"/>
<sequence>MSTSPYFQTRRRLVAAAPHEIFELLRDPDMHPVIDGSGTVKASSSHGDKLSQGSQFGMQMRLGLPYRISNTVVEFEEDSRIAWRHFSGHRWRYELEAVGTGTMVSETWDASRLRHKWLLRLLGFTRSTGPNMERTLERLAAQFPTE</sequence>